<organism evidence="3 4">
    <name type="scientific">Conidiobolus coronatus (strain ATCC 28846 / CBS 209.66 / NRRL 28638)</name>
    <name type="common">Delacroixia coronata</name>
    <dbReference type="NCBI Taxonomy" id="796925"/>
    <lineage>
        <taxon>Eukaryota</taxon>
        <taxon>Fungi</taxon>
        <taxon>Fungi incertae sedis</taxon>
        <taxon>Zoopagomycota</taxon>
        <taxon>Entomophthoromycotina</taxon>
        <taxon>Entomophthoromycetes</taxon>
        <taxon>Entomophthorales</taxon>
        <taxon>Ancylistaceae</taxon>
        <taxon>Conidiobolus</taxon>
    </lineage>
</organism>
<evidence type="ECO:0000313" key="3">
    <source>
        <dbReference type="EMBL" id="KXN66938.1"/>
    </source>
</evidence>
<sequence>MKLPNSLLLIGALITQLHANPTEPHKQEKKKPAQCYGGGMEQYPPLSGKDTPPCCKECPWPGYEDPKPK</sequence>
<evidence type="ECO:0000256" key="2">
    <source>
        <dbReference type="SAM" id="SignalP"/>
    </source>
</evidence>
<reference evidence="3 4" key="1">
    <citation type="journal article" date="2015" name="Genome Biol. Evol.">
        <title>Phylogenomic analyses indicate that early fungi evolved digesting cell walls of algal ancestors of land plants.</title>
        <authorList>
            <person name="Chang Y."/>
            <person name="Wang S."/>
            <person name="Sekimoto S."/>
            <person name="Aerts A.L."/>
            <person name="Choi C."/>
            <person name="Clum A."/>
            <person name="LaButti K.M."/>
            <person name="Lindquist E.A."/>
            <person name="Yee Ngan C."/>
            <person name="Ohm R.A."/>
            <person name="Salamov A.A."/>
            <person name="Grigoriev I.V."/>
            <person name="Spatafora J.W."/>
            <person name="Berbee M.L."/>
        </authorList>
    </citation>
    <scope>NUCLEOTIDE SEQUENCE [LARGE SCALE GENOMIC DNA]</scope>
    <source>
        <strain evidence="3 4">NRRL 28638</strain>
    </source>
</reference>
<keyword evidence="4" id="KW-1185">Reference proteome</keyword>
<evidence type="ECO:0000313" key="4">
    <source>
        <dbReference type="Proteomes" id="UP000070444"/>
    </source>
</evidence>
<feature type="region of interest" description="Disordered" evidence="1">
    <location>
        <begin position="20"/>
        <end position="51"/>
    </location>
</feature>
<name>A0A137NW76_CONC2</name>
<accession>A0A137NW76</accession>
<dbReference type="EMBL" id="KQ964675">
    <property type="protein sequence ID" value="KXN66938.1"/>
    <property type="molecule type" value="Genomic_DNA"/>
</dbReference>
<keyword evidence="2" id="KW-0732">Signal</keyword>
<protein>
    <recommendedName>
        <fullName evidence="5">Secreted protein</fullName>
    </recommendedName>
</protein>
<evidence type="ECO:0000256" key="1">
    <source>
        <dbReference type="SAM" id="MobiDB-lite"/>
    </source>
</evidence>
<proteinExistence type="predicted"/>
<feature type="signal peptide" evidence="2">
    <location>
        <begin position="1"/>
        <end position="19"/>
    </location>
</feature>
<feature type="chain" id="PRO_5007294176" description="Secreted protein" evidence="2">
    <location>
        <begin position="20"/>
        <end position="69"/>
    </location>
</feature>
<dbReference type="AlphaFoldDB" id="A0A137NW76"/>
<gene>
    <name evidence="3" type="ORF">CONCODRAFT_11108</name>
</gene>
<evidence type="ECO:0008006" key="5">
    <source>
        <dbReference type="Google" id="ProtNLM"/>
    </source>
</evidence>
<dbReference type="Proteomes" id="UP000070444">
    <property type="component" value="Unassembled WGS sequence"/>
</dbReference>